<gene>
    <name evidence="2" type="ORF">IX84_18655</name>
</gene>
<dbReference type="EMBL" id="JPOS01000039">
    <property type="protein sequence ID" value="KGE87037.1"/>
    <property type="molecule type" value="Genomic_DNA"/>
</dbReference>
<keyword evidence="3" id="KW-1185">Reference proteome</keyword>
<keyword evidence="1" id="KW-1133">Transmembrane helix</keyword>
<keyword evidence="1" id="KW-0472">Membrane</keyword>
<evidence type="ECO:0000313" key="2">
    <source>
        <dbReference type="EMBL" id="KGE87037.1"/>
    </source>
</evidence>
<comment type="caution">
    <text evidence="2">The sequence shown here is derived from an EMBL/GenBank/DDBJ whole genome shotgun (WGS) entry which is preliminary data.</text>
</comment>
<accession>A0A098S7G8</accession>
<organism evidence="2 3">
    <name type="scientific">Phaeodactylibacter xiamenensis</name>
    <dbReference type="NCBI Taxonomy" id="1524460"/>
    <lineage>
        <taxon>Bacteria</taxon>
        <taxon>Pseudomonadati</taxon>
        <taxon>Bacteroidota</taxon>
        <taxon>Saprospiria</taxon>
        <taxon>Saprospirales</taxon>
        <taxon>Haliscomenobacteraceae</taxon>
        <taxon>Phaeodactylibacter</taxon>
    </lineage>
</organism>
<feature type="transmembrane region" description="Helical" evidence="1">
    <location>
        <begin position="185"/>
        <end position="209"/>
    </location>
</feature>
<dbReference type="RefSeq" id="WP_044223700.1">
    <property type="nucleotide sequence ID" value="NZ_JBKAGJ010000008.1"/>
</dbReference>
<dbReference type="Proteomes" id="UP000029736">
    <property type="component" value="Unassembled WGS sequence"/>
</dbReference>
<reference evidence="2 3" key="1">
    <citation type="journal article" date="2014" name="Int. J. Syst. Evol. Microbiol.">
        <title>Phaeodactylibacter xiamenensis gen. nov., sp. nov., a member of the family Saprospiraceae isolated from the marine alga Phaeodactylum tricornutum.</title>
        <authorList>
            <person name="Chen Z.Jr."/>
            <person name="Lei X."/>
            <person name="Lai Q."/>
            <person name="Li Y."/>
            <person name="Zhang B."/>
            <person name="Zhang J."/>
            <person name="Zhang H."/>
            <person name="Yang L."/>
            <person name="Zheng W."/>
            <person name="Tian Y."/>
            <person name="Yu Z."/>
            <person name="Xu H.Jr."/>
            <person name="Zheng T."/>
        </authorList>
    </citation>
    <scope>NUCLEOTIDE SEQUENCE [LARGE SCALE GENOMIC DNA]</scope>
    <source>
        <strain evidence="2 3">KD52</strain>
    </source>
</reference>
<feature type="transmembrane region" description="Helical" evidence="1">
    <location>
        <begin position="247"/>
        <end position="266"/>
    </location>
</feature>
<proteinExistence type="predicted"/>
<name>A0A098S7G8_9BACT</name>
<feature type="transmembrane region" description="Helical" evidence="1">
    <location>
        <begin position="152"/>
        <end position="173"/>
    </location>
</feature>
<dbReference type="AlphaFoldDB" id="A0A098S7G8"/>
<protein>
    <submittedName>
        <fullName evidence="2">Uncharacterized protein</fullName>
    </submittedName>
</protein>
<evidence type="ECO:0000313" key="3">
    <source>
        <dbReference type="Proteomes" id="UP000029736"/>
    </source>
</evidence>
<sequence>MHIQIAKSGGAGIRYFDNHTVLEIPLEISTLREDPSYYLKRMVIHFGKKAESVDIPAQLMDEDRSSSGTGQVLDPGIRRTYRLQCDLPLQYADHVGIRALKSFSFVIKPEEGQDLEYAFSYQFPAIDYLGKAHNGQRKLRFKKQTLKKTESNGWAIGFISAIAVMTLMGRHWLNASQGMNGSGAFFSWMQYAAEGIVAAGMGFLGVSLAKVWKLASLSNWFNTKDIWFAPTLYIAPKTWHFIRNGRVAAGAMTLCGLVMAGVYQYYPVTLELPKSLQQEEIGVTLIHNDGRQWEATDRSKCFFRDLPDYALGDTNGKGQYVPVRRFVLGSKGPMSENNVSGTGFSELTRQLNGLLSNNVGYAMYDYHSIEKTKQRIDGSDDLKQLLPKLIWKRGKLIEDPNSINLMHICDTPKQSLVQLYKEQIWTETMDSWKAILEGKPGAGRCGLDQEIDAVNQFLRSALEEPALFNEGDTTMVNRAAALYDDFFRSDKLDLESEARNSGPDSRKRYYQLEIRNYLFMASVVNKKGKTDLVRSALFSDVTEEDFPELVFGAMVEVCKEGLNYKYLDELLELYAYCLKKELLTTDARKEGLRRLGALNYYDYHEVRSKRSRDIFYEVLKAIRNDKIFQSYIGTPERDFLLGILEASLKEGANSMDRFCAAVRFIADRSEKNGRVNEPSFNFNEGARAAFTRVLHAHQLPYEQFSCIGGTIEDPVSFGPRVGEYEKSHIDTLPKETSQQVHSYTEHDQ</sequence>
<keyword evidence="1" id="KW-0812">Transmembrane</keyword>
<evidence type="ECO:0000256" key="1">
    <source>
        <dbReference type="SAM" id="Phobius"/>
    </source>
</evidence>